<dbReference type="PRINTS" id="PR00738">
    <property type="entry name" value="GLHYDRLASE20"/>
</dbReference>
<feature type="chain" id="PRO_5023032907" description="Beta-hexosaminidase" evidence="9">
    <location>
        <begin position="21"/>
        <end position="559"/>
    </location>
</feature>
<evidence type="ECO:0000256" key="7">
    <source>
        <dbReference type="PIRNR" id="PIRNR001093"/>
    </source>
</evidence>
<dbReference type="Proteomes" id="UP000305948">
    <property type="component" value="Unassembled WGS sequence"/>
</dbReference>
<accession>A0A5C3N4R6</accession>
<evidence type="ECO:0000256" key="8">
    <source>
        <dbReference type="PIRSR" id="PIRSR001093-1"/>
    </source>
</evidence>
<evidence type="ECO:0000259" key="11">
    <source>
        <dbReference type="Pfam" id="PF14845"/>
    </source>
</evidence>
<dbReference type="CDD" id="cd06562">
    <property type="entry name" value="GH20_HexA_HexB-like"/>
    <property type="match status" value="1"/>
</dbReference>
<evidence type="ECO:0000256" key="3">
    <source>
        <dbReference type="ARBA" id="ARBA00022729"/>
    </source>
</evidence>
<dbReference type="InterPro" id="IPR025705">
    <property type="entry name" value="Beta_hexosaminidase_sua/sub"/>
</dbReference>
<evidence type="ECO:0000256" key="5">
    <source>
        <dbReference type="ARBA" id="ARBA00023180"/>
    </source>
</evidence>
<protein>
    <recommendedName>
        <fullName evidence="7">Beta-hexosaminidase</fullName>
        <ecNumber evidence="7">3.2.1.52</ecNumber>
    </recommendedName>
</protein>
<dbReference type="EC" id="3.2.1.52" evidence="7"/>
<dbReference type="InterPro" id="IPR029018">
    <property type="entry name" value="Hex-like_dom2"/>
</dbReference>
<evidence type="ECO:0000256" key="4">
    <source>
        <dbReference type="ARBA" id="ARBA00022801"/>
    </source>
</evidence>
<dbReference type="EMBL" id="ML213518">
    <property type="protein sequence ID" value="TFK48771.1"/>
    <property type="molecule type" value="Genomic_DNA"/>
</dbReference>
<comment type="catalytic activity">
    <reaction evidence="1 7">
        <text>Hydrolysis of terminal non-reducing N-acetyl-D-hexosamine residues in N-acetyl-beta-D-hexosaminides.</text>
        <dbReference type="EC" id="3.2.1.52"/>
    </reaction>
</comment>
<feature type="active site" description="Proton donor" evidence="8">
    <location>
        <position position="335"/>
    </location>
</feature>
<dbReference type="FunFam" id="3.20.20.80:FF:000063">
    <property type="entry name" value="Beta-hexosaminidase"/>
    <property type="match status" value="1"/>
</dbReference>
<keyword evidence="4 7" id="KW-0378">Hydrolase</keyword>
<evidence type="ECO:0000313" key="12">
    <source>
        <dbReference type="EMBL" id="TFK48771.1"/>
    </source>
</evidence>
<dbReference type="PIRSF" id="PIRSF001093">
    <property type="entry name" value="B-hxosamndse_ab_euk"/>
    <property type="match status" value="1"/>
</dbReference>
<dbReference type="SUPFAM" id="SSF55545">
    <property type="entry name" value="beta-N-acetylhexosaminidase-like domain"/>
    <property type="match status" value="1"/>
</dbReference>
<dbReference type="GO" id="GO:0005975">
    <property type="term" value="P:carbohydrate metabolic process"/>
    <property type="evidence" value="ECO:0007669"/>
    <property type="project" value="InterPro"/>
</dbReference>
<proteinExistence type="inferred from homology"/>
<sequence>MILALKALIALGALPAAVLSLWPIPKSINAGTTFLTLSPQFSIDITFQSPPADLLSAVETAHYYLANDNLERLVVGRGAYDVQDVQSAKALSSLKLSLAEGAQVNSISAESVKAIGTRSEDYQLDIPADGSAATLTANSTLGLFRGMTTFSQFWYQYDDKVYMVSAPITIHDSPAYPFRGFMLDTARNYFPPADIIRTLDAMSWVKLNVFHWHVTDSQSFPLEVGEFPELAQKGAYSSSAVYTASDVQNITTYAASIGIDVMLEIDTPGHTTSIGASHPEYIACNQASPWSTYANEPPAGQLRFTDPAVVNFTTNLFSAVAKTLPSLMVSTGGDELNIQCYTDDAQTQAELTSSGLTLEEALSEFTQSTHGALIAEGKTPVVWEEMVLDHNVTLANDTIVMVWISSADAAAVADKGYRLVQGPSDYFYLDCGAGEWIGDTPEAMSWCDPFKSWQKAYTFDPLANLTDSQKPLVIGGEQLLWTEQSSPNNLDSIVWPRAAASAEVFWTGATGPSGAPLNVTEALPRLHDVRFRMEQRGVKAIVLQPLWCALRPNACDVNA</sequence>
<gene>
    <name evidence="12" type="ORF">OE88DRAFT_1810183</name>
</gene>
<dbReference type="Gene3D" id="3.30.379.10">
    <property type="entry name" value="Chitobiase/beta-hexosaminidase domain 2-like"/>
    <property type="match status" value="1"/>
</dbReference>
<feature type="domain" description="Beta-hexosaminidase eukaryotic type N-terminal" evidence="11">
    <location>
        <begin position="21"/>
        <end position="152"/>
    </location>
</feature>
<dbReference type="GO" id="GO:0004563">
    <property type="term" value="F:beta-N-acetylhexosaminidase activity"/>
    <property type="evidence" value="ECO:0007669"/>
    <property type="project" value="UniProtKB-EC"/>
</dbReference>
<evidence type="ECO:0000256" key="2">
    <source>
        <dbReference type="ARBA" id="ARBA00006285"/>
    </source>
</evidence>
<evidence type="ECO:0000313" key="13">
    <source>
        <dbReference type="Proteomes" id="UP000305948"/>
    </source>
</evidence>
<feature type="signal peptide" evidence="9">
    <location>
        <begin position="1"/>
        <end position="20"/>
    </location>
</feature>
<dbReference type="Pfam" id="PF14845">
    <property type="entry name" value="Glycohydro_20b2"/>
    <property type="match status" value="1"/>
</dbReference>
<dbReference type="Gene3D" id="3.20.20.80">
    <property type="entry name" value="Glycosidases"/>
    <property type="match status" value="1"/>
</dbReference>
<evidence type="ECO:0000256" key="6">
    <source>
        <dbReference type="ARBA" id="ARBA00023295"/>
    </source>
</evidence>
<evidence type="ECO:0000259" key="10">
    <source>
        <dbReference type="Pfam" id="PF00728"/>
    </source>
</evidence>
<dbReference type="PANTHER" id="PTHR22600:SF26">
    <property type="entry name" value="BETA-N-ACETYLHEXOSAMINIDASE"/>
    <property type="match status" value="1"/>
</dbReference>
<dbReference type="GO" id="GO:0016020">
    <property type="term" value="C:membrane"/>
    <property type="evidence" value="ECO:0007669"/>
    <property type="project" value="TreeGrafter"/>
</dbReference>
<dbReference type="Pfam" id="PF00728">
    <property type="entry name" value="Glyco_hydro_20"/>
    <property type="match status" value="1"/>
</dbReference>
<comment type="similarity">
    <text evidence="2 7">Belongs to the glycosyl hydrolase 20 family.</text>
</comment>
<name>A0A5C3N4R6_9AGAM</name>
<feature type="domain" description="Glycoside hydrolase family 20 catalytic" evidence="10">
    <location>
        <begin position="176"/>
        <end position="508"/>
    </location>
</feature>
<dbReference type="InterPro" id="IPR015883">
    <property type="entry name" value="Glyco_hydro_20_cat"/>
</dbReference>
<dbReference type="OrthoDB" id="428480at2759"/>
<dbReference type="STRING" id="5364.A0A5C3N4R6"/>
<dbReference type="SUPFAM" id="SSF51445">
    <property type="entry name" value="(Trans)glycosidases"/>
    <property type="match status" value="1"/>
</dbReference>
<reference evidence="12 13" key="1">
    <citation type="journal article" date="2019" name="Nat. Ecol. Evol.">
        <title>Megaphylogeny resolves global patterns of mushroom evolution.</title>
        <authorList>
            <person name="Varga T."/>
            <person name="Krizsan K."/>
            <person name="Foldi C."/>
            <person name="Dima B."/>
            <person name="Sanchez-Garcia M."/>
            <person name="Sanchez-Ramirez S."/>
            <person name="Szollosi G.J."/>
            <person name="Szarkandi J.G."/>
            <person name="Papp V."/>
            <person name="Albert L."/>
            <person name="Andreopoulos W."/>
            <person name="Angelini C."/>
            <person name="Antonin V."/>
            <person name="Barry K.W."/>
            <person name="Bougher N.L."/>
            <person name="Buchanan P."/>
            <person name="Buyck B."/>
            <person name="Bense V."/>
            <person name="Catcheside P."/>
            <person name="Chovatia M."/>
            <person name="Cooper J."/>
            <person name="Damon W."/>
            <person name="Desjardin D."/>
            <person name="Finy P."/>
            <person name="Geml J."/>
            <person name="Haridas S."/>
            <person name="Hughes K."/>
            <person name="Justo A."/>
            <person name="Karasinski D."/>
            <person name="Kautmanova I."/>
            <person name="Kiss B."/>
            <person name="Kocsube S."/>
            <person name="Kotiranta H."/>
            <person name="LaButti K.M."/>
            <person name="Lechner B.E."/>
            <person name="Liimatainen K."/>
            <person name="Lipzen A."/>
            <person name="Lukacs Z."/>
            <person name="Mihaltcheva S."/>
            <person name="Morgado L.N."/>
            <person name="Niskanen T."/>
            <person name="Noordeloos M.E."/>
            <person name="Ohm R.A."/>
            <person name="Ortiz-Santana B."/>
            <person name="Ovrebo C."/>
            <person name="Racz N."/>
            <person name="Riley R."/>
            <person name="Savchenko A."/>
            <person name="Shiryaev A."/>
            <person name="Soop K."/>
            <person name="Spirin V."/>
            <person name="Szebenyi C."/>
            <person name="Tomsovsky M."/>
            <person name="Tulloss R.E."/>
            <person name="Uehling J."/>
            <person name="Grigoriev I.V."/>
            <person name="Vagvolgyi C."/>
            <person name="Papp T."/>
            <person name="Martin F.M."/>
            <person name="Miettinen O."/>
            <person name="Hibbett D.S."/>
            <person name="Nagy L.G."/>
        </authorList>
    </citation>
    <scope>NUCLEOTIDE SEQUENCE [LARGE SCALE GENOMIC DNA]</scope>
    <source>
        <strain evidence="12 13">OMC1185</strain>
    </source>
</reference>
<keyword evidence="13" id="KW-1185">Reference proteome</keyword>
<evidence type="ECO:0000256" key="1">
    <source>
        <dbReference type="ARBA" id="ARBA00001231"/>
    </source>
</evidence>
<dbReference type="PANTHER" id="PTHR22600">
    <property type="entry name" value="BETA-HEXOSAMINIDASE"/>
    <property type="match status" value="1"/>
</dbReference>
<keyword evidence="6 7" id="KW-0326">Glycosidase</keyword>
<dbReference type="GO" id="GO:0030203">
    <property type="term" value="P:glycosaminoglycan metabolic process"/>
    <property type="evidence" value="ECO:0007669"/>
    <property type="project" value="TreeGrafter"/>
</dbReference>
<keyword evidence="3 9" id="KW-0732">Signal</keyword>
<organism evidence="12 13">
    <name type="scientific">Heliocybe sulcata</name>
    <dbReference type="NCBI Taxonomy" id="5364"/>
    <lineage>
        <taxon>Eukaryota</taxon>
        <taxon>Fungi</taxon>
        <taxon>Dikarya</taxon>
        <taxon>Basidiomycota</taxon>
        <taxon>Agaricomycotina</taxon>
        <taxon>Agaricomycetes</taxon>
        <taxon>Gloeophyllales</taxon>
        <taxon>Gloeophyllaceae</taxon>
        <taxon>Heliocybe</taxon>
    </lineage>
</organism>
<dbReference type="InterPro" id="IPR017853">
    <property type="entry name" value="GH"/>
</dbReference>
<keyword evidence="5" id="KW-0325">Glycoprotein</keyword>
<dbReference type="AlphaFoldDB" id="A0A5C3N4R6"/>
<dbReference type="InterPro" id="IPR029019">
    <property type="entry name" value="HEX_eukaryotic_N"/>
</dbReference>
<evidence type="ECO:0000256" key="9">
    <source>
        <dbReference type="SAM" id="SignalP"/>
    </source>
</evidence>